<proteinExistence type="predicted"/>
<feature type="region of interest" description="Disordered" evidence="1">
    <location>
        <begin position="1"/>
        <end position="57"/>
    </location>
</feature>
<accession>A0A6J7DEJ2</accession>
<evidence type="ECO:0000313" key="2">
    <source>
        <dbReference type="EMBL" id="CAB4867658.1"/>
    </source>
</evidence>
<dbReference type="EMBL" id="CAFBLP010000011">
    <property type="protein sequence ID" value="CAB4867658.1"/>
    <property type="molecule type" value="Genomic_DNA"/>
</dbReference>
<protein>
    <submittedName>
        <fullName evidence="2">Unannotated protein</fullName>
    </submittedName>
</protein>
<feature type="compositionally biased region" description="Acidic residues" evidence="1">
    <location>
        <begin position="28"/>
        <end position="57"/>
    </location>
</feature>
<reference evidence="2" key="1">
    <citation type="submission" date="2020-05" db="EMBL/GenBank/DDBJ databases">
        <authorList>
            <person name="Chiriac C."/>
            <person name="Salcher M."/>
            <person name="Ghai R."/>
            <person name="Kavagutti S V."/>
        </authorList>
    </citation>
    <scope>NUCLEOTIDE SEQUENCE</scope>
</reference>
<name>A0A6J7DEJ2_9ZZZZ</name>
<evidence type="ECO:0000256" key="1">
    <source>
        <dbReference type="SAM" id="MobiDB-lite"/>
    </source>
</evidence>
<dbReference type="AlphaFoldDB" id="A0A6J7DEJ2"/>
<organism evidence="2">
    <name type="scientific">freshwater metagenome</name>
    <dbReference type="NCBI Taxonomy" id="449393"/>
    <lineage>
        <taxon>unclassified sequences</taxon>
        <taxon>metagenomes</taxon>
        <taxon>ecological metagenomes</taxon>
    </lineage>
</organism>
<sequence length="77" mass="8078">MGQLPAELPDELPDELPGAAAAGAGVLDELDSPEPDDDVDDDDDVDELPESVDDPLVDDAAAVELELELDPLRLSVL</sequence>
<feature type="compositionally biased region" description="Low complexity" evidence="1">
    <location>
        <begin position="18"/>
        <end position="27"/>
    </location>
</feature>
<gene>
    <name evidence="2" type="ORF">UFOPK3376_00631</name>
</gene>